<dbReference type="EC" id="2.3.2.27" evidence="5"/>
<dbReference type="Pfam" id="PF04564">
    <property type="entry name" value="U-box"/>
    <property type="match status" value="1"/>
</dbReference>
<dbReference type="GO" id="GO:0005737">
    <property type="term" value="C:cytoplasm"/>
    <property type="evidence" value="ECO:0007669"/>
    <property type="project" value="UniProtKB-SubCell"/>
</dbReference>
<dbReference type="GO" id="GO:0036503">
    <property type="term" value="P:ERAD pathway"/>
    <property type="evidence" value="ECO:0007669"/>
    <property type="project" value="InterPro"/>
</dbReference>
<dbReference type="CDD" id="cd16657">
    <property type="entry name" value="RING-Ubox_UBE4A"/>
    <property type="match status" value="1"/>
</dbReference>
<evidence type="ECO:0000256" key="3">
    <source>
        <dbReference type="ARBA" id="ARBA00004906"/>
    </source>
</evidence>
<dbReference type="Gene3D" id="3.30.40.10">
    <property type="entry name" value="Zinc/RING finger domain, C3HC4 (zinc finger)"/>
    <property type="match status" value="1"/>
</dbReference>
<evidence type="ECO:0000256" key="4">
    <source>
        <dbReference type="ARBA" id="ARBA00007434"/>
    </source>
</evidence>
<evidence type="ECO:0000256" key="7">
    <source>
        <dbReference type="ARBA" id="ARBA00022679"/>
    </source>
</evidence>
<name>A0AAW1KCE4_POPJA</name>
<dbReference type="PANTHER" id="PTHR13931">
    <property type="entry name" value="UBIQUITINATION FACTOR E4"/>
    <property type="match status" value="1"/>
</dbReference>
<proteinExistence type="inferred from homology"/>
<evidence type="ECO:0000256" key="10">
    <source>
        <dbReference type="ARBA" id="ARBA00037624"/>
    </source>
</evidence>
<evidence type="ECO:0000256" key="8">
    <source>
        <dbReference type="ARBA" id="ARBA00022786"/>
    </source>
</evidence>
<evidence type="ECO:0000313" key="14">
    <source>
        <dbReference type="EMBL" id="KAK9717286.1"/>
    </source>
</evidence>
<dbReference type="GO" id="GO:0000209">
    <property type="term" value="P:protein polyubiquitination"/>
    <property type="evidence" value="ECO:0007669"/>
    <property type="project" value="TreeGrafter"/>
</dbReference>
<dbReference type="EMBL" id="JASPKY010000244">
    <property type="protein sequence ID" value="KAK9717286.1"/>
    <property type="molecule type" value="Genomic_DNA"/>
</dbReference>
<evidence type="ECO:0000256" key="2">
    <source>
        <dbReference type="ARBA" id="ARBA00004496"/>
    </source>
</evidence>
<dbReference type="FunFam" id="3.30.40.10:FF:000055">
    <property type="entry name" value="Ubiquitin conjugation factor e4 a"/>
    <property type="match status" value="1"/>
</dbReference>
<comment type="subcellular location">
    <subcellularLocation>
        <location evidence="2">Cytoplasm</location>
    </subcellularLocation>
</comment>
<dbReference type="AlphaFoldDB" id="A0AAW1KCE4"/>
<keyword evidence="9" id="KW-0007">Acetylation</keyword>
<keyword evidence="6" id="KW-0963">Cytoplasm</keyword>
<evidence type="ECO:0000256" key="11">
    <source>
        <dbReference type="ARBA" id="ARBA00040077"/>
    </source>
</evidence>
<sequence>MSNPFAALLVENTTSRENREATKLCDTIENVFGFTLSKTRSEAKGFLYLEDQASTFPGQDLDLSILEHALFERLFINNNVDNFNDFIHESRVIRYLFACYSNNIETRDFNTSKNIKKLIMRNVLTTLKQPDLFSEQDVFAQFYDIIKNAELNSQLFFDDVYNSTLEEDEDFGEAKDVFTKFLQLVHMDIAKSTVLTFNVNILNILIKFSNSENLALTLLDYCQVKNENVGIEYANTLLGALLSLSVLPKTVQGEYTSFPEPLDQPSNIAHEATIHINTDKITHCIHMIMLNILKRSLPIKKRMLNWLGNCLKANVDRGKLWASQAMELPNIGPFNTVGDGMMINLLTVLMEFCQPFCSPDTEIKVLKVDPTYSAVKNEDCEAKGIHLLDLSKETCLISGDTDNSEDPDRPTASTYSFVSECFYMGHKAFDLGYRVAVDKLIKLNQEMVRIERTYNDAISQSAGPNDIADAIKARMKMGMQKYLSVKAALANPSLIDALFNFMSSTAIWMNQVAINENCTEAGQIQYAPLRERECKFPLSESVPVTLKCIPEFIVENVVCYLFFLRRFSPKVFELQGFTRLSPILTFILIYMSSPGRMKNPHLRARLAEALEALLPFHKDDPPQLNTLGGFQREMLFKAHVHRQQIVKSLLEVFVGIEMTGQSVQFEQKFNYRRPMYLVMDYLWELPEHQEYFRLLAEDAERNMEAVTPPLFLRFINLLMNDAVFLLDEGLANMAKLKELQAARENGEWNNLPIMERSQNMGYLQHIGMIARFNNILGRDTIRTLVNLTSEITIVFTHSTMVDRVAAMLNYFLLKLVGPNQKNFKVKDNKEYSFEPAATVLDICKIYVHLKESESFCLAVSQDGRSYSPQLFKLAEDVLVRIGGGALVGELQEVAEKVAKKAAEAEANEEFLAEAPDHYLDPIMSTLMVDPVILPSSKQTVDRTTIARHLLSDQTDPFNRSPLTLDQVVPNKELAEEINKWLSERKPVGIANFPGKRDFPDFRAIWIKLTILQVRRLNNSTMTPSKK</sequence>
<dbReference type="SUPFAM" id="SSF57850">
    <property type="entry name" value="RING/U-box"/>
    <property type="match status" value="1"/>
</dbReference>
<dbReference type="Pfam" id="PF10408">
    <property type="entry name" value="Ufd2P_core"/>
    <property type="match status" value="1"/>
</dbReference>
<dbReference type="GO" id="GO:0034450">
    <property type="term" value="F:ubiquitin-ubiquitin ligase activity"/>
    <property type="evidence" value="ECO:0007669"/>
    <property type="project" value="InterPro"/>
</dbReference>
<dbReference type="Proteomes" id="UP001458880">
    <property type="component" value="Unassembled WGS sequence"/>
</dbReference>
<dbReference type="PROSITE" id="PS51698">
    <property type="entry name" value="U_BOX"/>
    <property type="match status" value="1"/>
</dbReference>
<comment type="catalytic activity">
    <reaction evidence="1">
        <text>S-ubiquitinyl-[E2 ubiquitin-conjugating enzyme]-L-cysteine + [acceptor protein]-L-lysine = [E2 ubiquitin-conjugating enzyme]-L-cysteine + N(6)-ubiquitinyl-[acceptor protein]-L-lysine.</text>
        <dbReference type="EC" id="2.3.2.27"/>
    </reaction>
</comment>
<protein>
    <recommendedName>
        <fullName evidence="11">Ubiquitin conjugation factor E4 A</fullName>
        <ecNumber evidence="5">2.3.2.27</ecNumber>
    </recommendedName>
</protein>
<gene>
    <name evidence="14" type="ORF">QE152_g24259</name>
</gene>
<dbReference type="InterPro" id="IPR045132">
    <property type="entry name" value="UBE4"/>
</dbReference>
<evidence type="ECO:0000256" key="6">
    <source>
        <dbReference type="ARBA" id="ARBA00022490"/>
    </source>
</evidence>
<dbReference type="InterPro" id="IPR013083">
    <property type="entry name" value="Znf_RING/FYVE/PHD"/>
</dbReference>
<dbReference type="PANTHER" id="PTHR13931:SF16">
    <property type="entry name" value="UBIQUITIN CONJUGATION FACTOR E4 A"/>
    <property type="match status" value="1"/>
</dbReference>
<evidence type="ECO:0000259" key="13">
    <source>
        <dbReference type="PROSITE" id="PS51698"/>
    </source>
</evidence>
<dbReference type="InterPro" id="IPR019474">
    <property type="entry name" value="Ub_conjug_fac_E4_core"/>
</dbReference>
<dbReference type="GO" id="GO:0000151">
    <property type="term" value="C:ubiquitin ligase complex"/>
    <property type="evidence" value="ECO:0007669"/>
    <property type="project" value="InterPro"/>
</dbReference>
<comment type="caution">
    <text evidence="14">The sequence shown here is derived from an EMBL/GenBank/DDBJ whole genome shotgun (WGS) entry which is preliminary data.</text>
</comment>
<feature type="domain" description="U-box" evidence="13">
    <location>
        <begin position="913"/>
        <end position="987"/>
    </location>
</feature>
<evidence type="ECO:0000256" key="9">
    <source>
        <dbReference type="ARBA" id="ARBA00022990"/>
    </source>
</evidence>
<keyword evidence="12" id="KW-0175">Coiled coil</keyword>
<reference evidence="14 15" key="1">
    <citation type="journal article" date="2024" name="BMC Genomics">
        <title>De novo assembly and annotation of Popillia japonica's genome with initial clues to its potential as an invasive pest.</title>
        <authorList>
            <person name="Cucini C."/>
            <person name="Boschi S."/>
            <person name="Funari R."/>
            <person name="Cardaioli E."/>
            <person name="Iannotti N."/>
            <person name="Marturano G."/>
            <person name="Paoli F."/>
            <person name="Bruttini M."/>
            <person name="Carapelli A."/>
            <person name="Frati F."/>
            <person name="Nardi F."/>
        </authorList>
    </citation>
    <scope>NUCLEOTIDE SEQUENCE [LARGE SCALE GENOMIC DNA]</scope>
    <source>
        <strain evidence="14">DMR45628</strain>
    </source>
</reference>
<evidence type="ECO:0000256" key="5">
    <source>
        <dbReference type="ARBA" id="ARBA00012483"/>
    </source>
</evidence>
<evidence type="ECO:0000256" key="12">
    <source>
        <dbReference type="SAM" id="Coils"/>
    </source>
</evidence>
<dbReference type="GO" id="GO:0006511">
    <property type="term" value="P:ubiquitin-dependent protein catabolic process"/>
    <property type="evidence" value="ECO:0007669"/>
    <property type="project" value="InterPro"/>
</dbReference>
<comment type="similarity">
    <text evidence="4">Belongs to the ubiquitin conjugation factor E4 family.</text>
</comment>
<dbReference type="SMART" id="SM00504">
    <property type="entry name" value="Ubox"/>
    <property type="match status" value="1"/>
</dbReference>
<keyword evidence="8" id="KW-0833">Ubl conjugation pathway</keyword>
<evidence type="ECO:0000313" key="15">
    <source>
        <dbReference type="Proteomes" id="UP001458880"/>
    </source>
</evidence>
<dbReference type="GO" id="GO:0005634">
    <property type="term" value="C:nucleus"/>
    <property type="evidence" value="ECO:0007669"/>
    <property type="project" value="TreeGrafter"/>
</dbReference>
<dbReference type="InterPro" id="IPR003613">
    <property type="entry name" value="Ubox_domain"/>
</dbReference>
<accession>A0AAW1KCE4</accession>
<comment type="pathway">
    <text evidence="3">Protein modification; protein ubiquitination.</text>
</comment>
<organism evidence="14 15">
    <name type="scientific">Popillia japonica</name>
    <name type="common">Japanese beetle</name>
    <dbReference type="NCBI Taxonomy" id="7064"/>
    <lineage>
        <taxon>Eukaryota</taxon>
        <taxon>Metazoa</taxon>
        <taxon>Ecdysozoa</taxon>
        <taxon>Arthropoda</taxon>
        <taxon>Hexapoda</taxon>
        <taxon>Insecta</taxon>
        <taxon>Pterygota</taxon>
        <taxon>Neoptera</taxon>
        <taxon>Endopterygota</taxon>
        <taxon>Coleoptera</taxon>
        <taxon>Polyphaga</taxon>
        <taxon>Scarabaeiformia</taxon>
        <taxon>Scarabaeidae</taxon>
        <taxon>Rutelinae</taxon>
        <taxon>Popillia</taxon>
    </lineage>
</organism>
<feature type="coiled-coil region" evidence="12">
    <location>
        <begin position="887"/>
        <end position="914"/>
    </location>
</feature>
<keyword evidence="15" id="KW-1185">Reference proteome</keyword>
<comment type="function">
    <text evidence="10">Ubiquitin-protein ligase that probably functions as an E3 ligase in conjunction with specific E1 and E2 ligases. May also function as an E4 ligase mediating the assembly of polyubiquitin chains on substrates ubiquitinated by another E3 ubiquitin ligase. Mediates 'Lys-48'-linked polyubiquitination of substrates.</text>
</comment>
<keyword evidence="7" id="KW-0808">Transferase</keyword>
<evidence type="ECO:0000256" key="1">
    <source>
        <dbReference type="ARBA" id="ARBA00000900"/>
    </source>
</evidence>